<proteinExistence type="predicted"/>
<reference evidence="1 2" key="1">
    <citation type="journal article" date="2022" name="Hortic Res">
        <title>A haplotype resolved chromosomal level avocado genome allows analysis of novel avocado genes.</title>
        <authorList>
            <person name="Nath O."/>
            <person name="Fletcher S.J."/>
            <person name="Hayward A."/>
            <person name="Shaw L.M."/>
            <person name="Masouleh A.K."/>
            <person name="Furtado A."/>
            <person name="Henry R.J."/>
            <person name="Mitter N."/>
        </authorList>
    </citation>
    <scope>NUCLEOTIDE SEQUENCE [LARGE SCALE GENOMIC DNA]</scope>
    <source>
        <strain evidence="2">cv. Hass</strain>
    </source>
</reference>
<dbReference type="Proteomes" id="UP001234297">
    <property type="component" value="Chromosome 10"/>
</dbReference>
<protein>
    <submittedName>
        <fullName evidence="1">Uncharacterized protein</fullName>
    </submittedName>
</protein>
<comment type="caution">
    <text evidence="1">The sequence shown here is derived from an EMBL/GenBank/DDBJ whole genome shotgun (WGS) entry which is preliminary data.</text>
</comment>
<evidence type="ECO:0000313" key="1">
    <source>
        <dbReference type="EMBL" id="KAJ8622097.1"/>
    </source>
</evidence>
<accession>A0ACC2KMU5</accession>
<name>A0ACC2KMU5_PERAE</name>
<keyword evidence="2" id="KW-1185">Reference proteome</keyword>
<dbReference type="EMBL" id="CM056818">
    <property type="protein sequence ID" value="KAJ8622097.1"/>
    <property type="molecule type" value="Genomic_DNA"/>
</dbReference>
<sequence length="80" mass="8863">MCKAENSEDLAARVYPHINKLFQRSVASIPHSRSSNGLLLLNSTTGSLGTVVSARSSRSSVMRGAVWHRGLRLAKNDRWR</sequence>
<organism evidence="1 2">
    <name type="scientific">Persea americana</name>
    <name type="common">Avocado</name>
    <dbReference type="NCBI Taxonomy" id="3435"/>
    <lineage>
        <taxon>Eukaryota</taxon>
        <taxon>Viridiplantae</taxon>
        <taxon>Streptophyta</taxon>
        <taxon>Embryophyta</taxon>
        <taxon>Tracheophyta</taxon>
        <taxon>Spermatophyta</taxon>
        <taxon>Magnoliopsida</taxon>
        <taxon>Magnoliidae</taxon>
        <taxon>Laurales</taxon>
        <taxon>Lauraceae</taxon>
        <taxon>Persea</taxon>
    </lineage>
</organism>
<evidence type="ECO:0000313" key="2">
    <source>
        <dbReference type="Proteomes" id="UP001234297"/>
    </source>
</evidence>
<gene>
    <name evidence="1" type="ORF">MRB53_030626</name>
</gene>